<gene>
    <name evidence="1" type="ORF">EPI10_006090</name>
</gene>
<dbReference type="InterPro" id="IPR053134">
    <property type="entry name" value="RNA-dir_DNA_polymerase"/>
</dbReference>
<organism evidence="1 2">
    <name type="scientific">Gossypium australe</name>
    <dbReference type="NCBI Taxonomy" id="47621"/>
    <lineage>
        <taxon>Eukaryota</taxon>
        <taxon>Viridiplantae</taxon>
        <taxon>Streptophyta</taxon>
        <taxon>Embryophyta</taxon>
        <taxon>Tracheophyta</taxon>
        <taxon>Spermatophyta</taxon>
        <taxon>Magnoliopsida</taxon>
        <taxon>eudicotyledons</taxon>
        <taxon>Gunneridae</taxon>
        <taxon>Pentapetalae</taxon>
        <taxon>rosids</taxon>
        <taxon>malvids</taxon>
        <taxon>Malvales</taxon>
        <taxon>Malvaceae</taxon>
        <taxon>Malvoideae</taxon>
        <taxon>Gossypium</taxon>
    </lineage>
</organism>
<dbReference type="Gene3D" id="3.30.70.270">
    <property type="match status" value="1"/>
</dbReference>
<dbReference type="PANTHER" id="PTHR24559">
    <property type="entry name" value="TRANSPOSON TY3-I GAG-POL POLYPROTEIN"/>
    <property type="match status" value="1"/>
</dbReference>
<comment type="caution">
    <text evidence="1">The sequence shown here is derived from an EMBL/GenBank/DDBJ whole genome shotgun (WGS) entry which is preliminary data.</text>
</comment>
<protein>
    <submittedName>
        <fullName evidence="1">DNA/RNA polymerases superfamily protein</fullName>
    </submittedName>
</protein>
<reference evidence="2" key="1">
    <citation type="journal article" date="2019" name="Plant Biotechnol. J.">
        <title>Genome sequencing of the Australian wild diploid species Gossypium australe highlights disease resistance and delayed gland morphogenesis.</title>
        <authorList>
            <person name="Cai Y."/>
            <person name="Cai X."/>
            <person name="Wang Q."/>
            <person name="Wang P."/>
            <person name="Zhang Y."/>
            <person name="Cai C."/>
            <person name="Xu Y."/>
            <person name="Wang K."/>
            <person name="Zhou Z."/>
            <person name="Wang C."/>
            <person name="Geng S."/>
            <person name="Li B."/>
            <person name="Dong Q."/>
            <person name="Hou Y."/>
            <person name="Wang H."/>
            <person name="Ai P."/>
            <person name="Liu Z."/>
            <person name="Yi F."/>
            <person name="Sun M."/>
            <person name="An G."/>
            <person name="Cheng J."/>
            <person name="Zhang Y."/>
            <person name="Shi Q."/>
            <person name="Xie Y."/>
            <person name="Shi X."/>
            <person name="Chang Y."/>
            <person name="Huang F."/>
            <person name="Chen Y."/>
            <person name="Hong S."/>
            <person name="Mi L."/>
            <person name="Sun Q."/>
            <person name="Zhang L."/>
            <person name="Zhou B."/>
            <person name="Peng R."/>
            <person name="Zhang X."/>
            <person name="Liu F."/>
        </authorList>
    </citation>
    <scope>NUCLEOTIDE SEQUENCE [LARGE SCALE GENOMIC DNA]</scope>
    <source>
        <strain evidence="2">cv. PA1801</strain>
    </source>
</reference>
<keyword evidence="2" id="KW-1185">Reference proteome</keyword>
<evidence type="ECO:0000313" key="2">
    <source>
        <dbReference type="Proteomes" id="UP000325315"/>
    </source>
</evidence>
<dbReference type="InterPro" id="IPR043502">
    <property type="entry name" value="DNA/RNA_pol_sf"/>
</dbReference>
<dbReference type="OrthoDB" id="41323at2759"/>
<dbReference type="SUPFAM" id="SSF56672">
    <property type="entry name" value="DNA/RNA polymerases"/>
    <property type="match status" value="1"/>
</dbReference>
<dbReference type="EMBL" id="SMMG02000002">
    <property type="protein sequence ID" value="KAA3483972.1"/>
    <property type="molecule type" value="Genomic_DNA"/>
</dbReference>
<dbReference type="AlphaFoldDB" id="A0A5B6WT20"/>
<name>A0A5B6WT20_9ROSI</name>
<sequence length="222" mass="25991">MIDLRSGSWWTRYGHYEFLVIPFKFTNVLTAFTDLMNRILQPYLDQFVVCNQKEKKNTIDISGLCHLNKIEAILDWKPPKNVRELKPHKKNYPMHDLELTTMDYDCIINYHPRKVNVVANTLRRKLLPTIKAINTHLEMKQNGELLVKLKVKPTLLHEMKYAKKEDVELLMIKEQLEEGKMVNLRLIARGHIIVLLRCIRGVIRCIMTSNRSTGGKDEEGHS</sequence>
<evidence type="ECO:0000313" key="1">
    <source>
        <dbReference type="EMBL" id="KAA3483972.1"/>
    </source>
</evidence>
<proteinExistence type="predicted"/>
<dbReference type="Proteomes" id="UP000325315">
    <property type="component" value="Unassembled WGS sequence"/>
</dbReference>
<dbReference type="PANTHER" id="PTHR24559:SF444">
    <property type="entry name" value="REVERSE TRANSCRIPTASE DOMAIN-CONTAINING PROTEIN"/>
    <property type="match status" value="1"/>
</dbReference>
<accession>A0A5B6WT20</accession>
<dbReference type="InterPro" id="IPR043128">
    <property type="entry name" value="Rev_trsase/Diguanyl_cyclase"/>
</dbReference>